<gene>
    <name evidence="1" type="ORF">B0T24DRAFT_702413</name>
</gene>
<evidence type="ECO:0000313" key="1">
    <source>
        <dbReference type="EMBL" id="KAK3373030.1"/>
    </source>
</evidence>
<accession>A0AAE0KB88</accession>
<sequence length="426" mass="46478">MDPLSMTASITALVTVAAQIRAAIKQMHAFWSSVADAPASLLGLLADIELVRDLFDGIDASMARHVLESLARTVLPGATDNPTKIVWKSAKAVLKADKLQPYKAHLESTKLSLVLAHGYASHSLAQNLALSIQKNVTSTIEGALRAGKTEKGKENSHPGAAATVEKEVVIIPRRWITASAVRFLVKWEISSRGWSLCQFRSRSHMVVPDDAAVLKACYVLPSSPPHLSLLLQAEPALKHIFYICGSSEDGEGGCPPSDEEVKRVAKMLVERGSEIDDIDEVVFSLFVRGGVEVSSGATLDYLCRSEAMAWDWATLRPKGLQDIWTWESPLALAIRKYVIAGLKMDRLDREVAKNVMCMRLLSSLNEELHDAYCIEYHQSYGFNGRVIEFGILLRNGWDPRPDIGDVCDGGVQTVGDCGHDGGSSDV</sequence>
<name>A0AAE0KB88_9PEZI</name>
<organism evidence="1 2">
    <name type="scientific">Lasiosphaeria ovina</name>
    <dbReference type="NCBI Taxonomy" id="92902"/>
    <lineage>
        <taxon>Eukaryota</taxon>
        <taxon>Fungi</taxon>
        <taxon>Dikarya</taxon>
        <taxon>Ascomycota</taxon>
        <taxon>Pezizomycotina</taxon>
        <taxon>Sordariomycetes</taxon>
        <taxon>Sordariomycetidae</taxon>
        <taxon>Sordariales</taxon>
        <taxon>Lasiosphaeriaceae</taxon>
        <taxon>Lasiosphaeria</taxon>
    </lineage>
</organism>
<dbReference type="EMBL" id="JAULSN010000004">
    <property type="protein sequence ID" value="KAK3373030.1"/>
    <property type="molecule type" value="Genomic_DNA"/>
</dbReference>
<evidence type="ECO:0000313" key="2">
    <source>
        <dbReference type="Proteomes" id="UP001287356"/>
    </source>
</evidence>
<dbReference type="Proteomes" id="UP001287356">
    <property type="component" value="Unassembled WGS sequence"/>
</dbReference>
<proteinExistence type="predicted"/>
<comment type="caution">
    <text evidence="1">The sequence shown here is derived from an EMBL/GenBank/DDBJ whole genome shotgun (WGS) entry which is preliminary data.</text>
</comment>
<reference evidence="1" key="1">
    <citation type="journal article" date="2023" name="Mol. Phylogenet. Evol.">
        <title>Genome-scale phylogeny and comparative genomics of the fungal order Sordariales.</title>
        <authorList>
            <person name="Hensen N."/>
            <person name="Bonometti L."/>
            <person name="Westerberg I."/>
            <person name="Brannstrom I.O."/>
            <person name="Guillou S."/>
            <person name="Cros-Aarteil S."/>
            <person name="Calhoun S."/>
            <person name="Haridas S."/>
            <person name="Kuo A."/>
            <person name="Mondo S."/>
            <person name="Pangilinan J."/>
            <person name="Riley R."/>
            <person name="LaButti K."/>
            <person name="Andreopoulos B."/>
            <person name="Lipzen A."/>
            <person name="Chen C."/>
            <person name="Yan M."/>
            <person name="Daum C."/>
            <person name="Ng V."/>
            <person name="Clum A."/>
            <person name="Steindorff A."/>
            <person name="Ohm R.A."/>
            <person name="Martin F."/>
            <person name="Silar P."/>
            <person name="Natvig D.O."/>
            <person name="Lalanne C."/>
            <person name="Gautier V."/>
            <person name="Ament-Velasquez S.L."/>
            <person name="Kruys A."/>
            <person name="Hutchinson M.I."/>
            <person name="Powell A.J."/>
            <person name="Barry K."/>
            <person name="Miller A.N."/>
            <person name="Grigoriev I.V."/>
            <person name="Debuchy R."/>
            <person name="Gladieux P."/>
            <person name="Hiltunen Thoren M."/>
            <person name="Johannesson H."/>
        </authorList>
    </citation>
    <scope>NUCLEOTIDE SEQUENCE</scope>
    <source>
        <strain evidence="1">CBS 958.72</strain>
    </source>
</reference>
<protein>
    <recommendedName>
        <fullName evidence="3">NACHT-NTPase and P-loop NTPases N-terminal domain-containing protein</fullName>
    </recommendedName>
</protein>
<keyword evidence="2" id="KW-1185">Reference proteome</keyword>
<dbReference type="AlphaFoldDB" id="A0AAE0KB88"/>
<evidence type="ECO:0008006" key="3">
    <source>
        <dbReference type="Google" id="ProtNLM"/>
    </source>
</evidence>
<reference evidence="1" key="2">
    <citation type="submission" date="2023-06" db="EMBL/GenBank/DDBJ databases">
        <authorList>
            <consortium name="Lawrence Berkeley National Laboratory"/>
            <person name="Haridas S."/>
            <person name="Hensen N."/>
            <person name="Bonometti L."/>
            <person name="Westerberg I."/>
            <person name="Brannstrom I.O."/>
            <person name="Guillou S."/>
            <person name="Cros-Aarteil S."/>
            <person name="Calhoun S."/>
            <person name="Kuo A."/>
            <person name="Mondo S."/>
            <person name="Pangilinan J."/>
            <person name="Riley R."/>
            <person name="Labutti K."/>
            <person name="Andreopoulos B."/>
            <person name="Lipzen A."/>
            <person name="Chen C."/>
            <person name="Yanf M."/>
            <person name="Daum C."/>
            <person name="Ng V."/>
            <person name="Clum A."/>
            <person name="Steindorff A."/>
            <person name="Ohm R."/>
            <person name="Martin F."/>
            <person name="Silar P."/>
            <person name="Natvig D."/>
            <person name="Lalanne C."/>
            <person name="Gautier V."/>
            <person name="Ament-Velasquez S.L."/>
            <person name="Kruys A."/>
            <person name="Hutchinson M.I."/>
            <person name="Powell A.J."/>
            <person name="Barry K."/>
            <person name="Miller A.N."/>
            <person name="Grigoriev I.V."/>
            <person name="Debuchy R."/>
            <person name="Gladieux P."/>
            <person name="Thoren M.H."/>
            <person name="Johannesson H."/>
        </authorList>
    </citation>
    <scope>NUCLEOTIDE SEQUENCE</scope>
    <source>
        <strain evidence="1">CBS 958.72</strain>
    </source>
</reference>